<dbReference type="PANTHER" id="PTHR22847">
    <property type="entry name" value="WD40 REPEAT PROTEIN"/>
    <property type="match status" value="1"/>
</dbReference>
<evidence type="ECO:0000256" key="3">
    <source>
        <dbReference type="PROSITE-ProRule" id="PRU00221"/>
    </source>
</evidence>
<feature type="repeat" description="WD" evidence="3">
    <location>
        <begin position="187"/>
        <end position="228"/>
    </location>
</feature>
<dbReference type="STRING" id="403673.A0A177WVK0"/>
<evidence type="ECO:0000256" key="1">
    <source>
        <dbReference type="ARBA" id="ARBA00022574"/>
    </source>
</evidence>
<dbReference type="GO" id="GO:1990234">
    <property type="term" value="C:transferase complex"/>
    <property type="evidence" value="ECO:0007669"/>
    <property type="project" value="UniProtKB-ARBA"/>
</dbReference>
<proteinExistence type="predicted"/>
<accession>A0A177WVK0</accession>
<reference evidence="4 5" key="2">
    <citation type="submission" date="2016-05" db="EMBL/GenBank/DDBJ databases">
        <title>Lineage-specific infection strategies underlie the spectrum of fungal disease in amphibians.</title>
        <authorList>
            <person name="Cuomo C.A."/>
            <person name="Farrer R.A."/>
            <person name="James T."/>
            <person name="Longcore J."/>
            <person name="Birren B."/>
        </authorList>
    </citation>
    <scope>NUCLEOTIDE SEQUENCE [LARGE SCALE GENOMIC DNA]</scope>
    <source>
        <strain evidence="4 5">JEL423</strain>
    </source>
</reference>
<dbReference type="eggNOG" id="KOG0272">
    <property type="taxonomic scope" value="Eukaryota"/>
</dbReference>
<evidence type="ECO:0000256" key="2">
    <source>
        <dbReference type="ARBA" id="ARBA00022737"/>
    </source>
</evidence>
<dbReference type="EMBL" id="DS022311">
    <property type="protein sequence ID" value="OAJ44098.1"/>
    <property type="molecule type" value="Genomic_DNA"/>
</dbReference>
<reference evidence="4 5" key="1">
    <citation type="submission" date="2006-10" db="EMBL/GenBank/DDBJ databases">
        <title>The Genome Sequence of Batrachochytrium dendrobatidis JEL423.</title>
        <authorList>
            <consortium name="The Broad Institute Genome Sequencing Platform"/>
            <person name="Birren B."/>
            <person name="Lander E."/>
            <person name="Galagan J."/>
            <person name="Cuomo C."/>
            <person name="Devon K."/>
            <person name="Jaffe D."/>
            <person name="Butler J."/>
            <person name="Alvarez P."/>
            <person name="Gnerre S."/>
            <person name="Grabherr M."/>
            <person name="Kleber M."/>
            <person name="Mauceli E."/>
            <person name="Brockman W."/>
            <person name="Young S."/>
            <person name="LaButti K."/>
            <person name="Sykes S."/>
            <person name="DeCaprio D."/>
            <person name="Crawford M."/>
            <person name="Koehrsen M."/>
            <person name="Engels R."/>
            <person name="Montgomery P."/>
            <person name="Pearson M."/>
            <person name="Howarth C."/>
            <person name="Larson L."/>
            <person name="White J."/>
            <person name="O'Leary S."/>
            <person name="Kodira C."/>
            <person name="Zeng Q."/>
            <person name="Yandava C."/>
            <person name="Alvarado L."/>
            <person name="Longcore J."/>
            <person name="James T."/>
        </authorList>
    </citation>
    <scope>NUCLEOTIDE SEQUENCE [LARGE SCALE GENOMIC DNA]</scope>
    <source>
        <strain evidence="4 5">JEL423</strain>
    </source>
</reference>
<feature type="repeat" description="WD" evidence="3">
    <location>
        <begin position="271"/>
        <end position="312"/>
    </location>
</feature>
<feature type="repeat" description="WD" evidence="3">
    <location>
        <begin position="102"/>
        <end position="143"/>
    </location>
</feature>
<dbReference type="Proteomes" id="UP000077115">
    <property type="component" value="Unassembled WGS sequence"/>
</dbReference>
<dbReference type="InterPro" id="IPR036322">
    <property type="entry name" value="WD40_repeat_dom_sf"/>
</dbReference>
<keyword evidence="1 3" id="KW-0853">WD repeat</keyword>
<name>A0A177WVK0_BATDL</name>
<dbReference type="PRINTS" id="PR00320">
    <property type="entry name" value="GPROTEINBRPT"/>
</dbReference>
<dbReference type="PROSITE" id="PS50294">
    <property type="entry name" value="WD_REPEATS_REGION"/>
    <property type="match status" value="5"/>
</dbReference>
<dbReference type="AlphaFoldDB" id="A0A177WVK0"/>
<dbReference type="InterPro" id="IPR001680">
    <property type="entry name" value="WD40_rpt"/>
</dbReference>
<evidence type="ECO:0000313" key="5">
    <source>
        <dbReference type="Proteomes" id="UP000077115"/>
    </source>
</evidence>
<dbReference type="OrthoDB" id="538223at2759"/>
<keyword evidence="2" id="KW-0677">Repeat</keyword>
<dbReference type="InterPro" id="IPR020472">
    <property type="entry name" value="WD40_PAC1"/>
</dbReference>
<dbReference type="InterPro" id="IPR019775">
    <property type="entry name" value="WD40_repeat_CS"/>
</dbReference>
<gene>
    <name evidence="4" type="ORF">BDEG_27369</name>
</gene>
<dbReference type="InterPro" id="IPR015943">
    <property type="entry name" value="WD40/YVTN_repeat-like_dom_sf"/>
</dbReference>
<organism evidence="4 5">
    <name type="scientific">Batrachochytrium dendrobatidis (strain JEL423)</name>
    <dbReference type="NCBI Taxonomy" id="403673"/>
    <lineage>
        <taxon>Eukaryota</taxon>
        <taxon>Fungi</taxon>
        <taxon>Fungi incertae sedis</taxon>
        <taxon>Chytridiomycota</taxon>
        <taxon>Chytridiomycota incertae sedis</taxon>
        <taxon>Chytridiomycetes</taxon>
        <taxon>Rhizophydiales</taxon>
        <taxon>Rhizophydiales incertae sedis</taxon>
        <taxon>Batrachochytrium</taxon>
    </lineage>
</organism>
<dbReference type="PROSITE" id="PS00678">
    <property type="entry name" value="WD_REPEATS_1"/>
    <property type="match status" value="2"/>
</dbReference>
<dbReference type="PROSITE" id="PS50082">
    <property type="entry name" value="WD_REPEATS_2"/>
    <property type="match status" value="5"/>
</dbReference>
<protein>
    <submittedName>
        <fullName evidence="4">Uncharacterized protein</fullName>
    </submittedName>
</protein>
<evidence type="ECO:0000313" key="4">
    <source>
        <dbReference type="EMBL" id="OAJ44098.1"/>
    </source>
</evidence>
<dbReference type="Gene3D" id="2.130.10.10">
    <property type="entry name" value="YVTN repeat-like/Quinoprotein amine dehydrogenase"/>
    <property type="match status" value="2"/>
</dbReference>
<dbReference type="SUPFAM" id="SSF50978">
    <property type="entry name" value="WD40 repeat-like"/>
    <property type="match status" value="1"/>
</dbReference>
<dbReference type="SMART" id="SM00320">
    <property type="entry name" value="WD40"/>
    <property type="match status" value="5"/>
</dbReference>
<dbReference type="Pfam" id="PF00400">
    <property type="entry name" value="WD40"/>
    <property type="match status" value="5"/>
</dbReference>
<dbReference type="CDD" id="cd00200">
    <property type="entry name" value="WD40"/>
    <property type="match status" value="1"/>
</dbReference>
<feature type="repeat" description="WD" evidence="3">
    <location>
        <begin position="144"/>
        <end position="186"/>
    </location>
</feature>
<dbReference type="PANTHER" id="PTHR22847:SF744">
    <property type="entry name" value="DYNEIN ASSEMBLY FACTOR WITH WD REPEATS 1"/>
    <property type="match status" value="1"/>
</dbReference>
<sequence>MTDTISALTTEPAATKLKRLLLRYYPPGILLEYKQADVLKLRAINLLDFHPQSDIDKVTQDIIASEKMIPSSKAAQVYELLSRVRDKHSVARLPKYELVKTLRTHLMPLTNCVFTKSGDRFITGSYDRLCKVWDTETGLELQSLEGHKNVVYALSFNHPFSDKIATGSFDKTAKIWDSYSGKCLHTLGGHSEEVVCLTFNPNSTLLATGSMDSLGILWDVRSGNEIRRFKGHSGEIVSISFNQEGSLALTGSFDSTLNIWDMRSNSPAMTLIGHRAEICNAQFNFAGSNILSGSIDSTARIWDITSGKCLHTIICSIHPYGESKLQPASAGWKLPRLTISNGYFEMAKYLMHTG</sequence>
<feature type="repeat" description="WD" evidence="3">
    <location>
        <begin position="229"/>
        <end position="270"/>
    </location>
</feature>
<dbReference type="VEuPathDB" id="FungiDB:BDEG_27369"/>